<dbReference type="Gene3D" id="1.20.120.450">
    <property type="entry name" value="dinb family like domain"/>
    <property type="match status" value="1"/>
</dbReference>
<gene>
    <name evidence="2" type="ORF">FB458_1551</name>
</gene>
<dbReference type="EMBL" id="VFMN01000001">
    <property type="protein sequence ID" value="TQJ08461.1"/>
    <property type="molecule type" value="Genomic_DNA"/>
</dbReference>
<evidence type="ECO:0000313" key="3">
    <source>
        <dbReference type="Proteomes" id="UP000317893"/>
    </source>
</evidence>
<feature type="domain" description="DinB-like" evidence="1">
    <location>
        <begin position="132"/>
        <end position="262"/>
    </location>
</feature>
<organism evidence="2 3">
    <name type="scientific">Lapillicoccus jejuensis</name>
    <dbReference type="NCBI Taxonomy" id="402171"/>
    <lineage>
        <taxon>Bacteria</taxon>
        <taxon>Bacillati</taxon>
        <taxon>Actinomycetota</taxon>
        <taxon>Actinomycetes</taxon>
        <taxon>Micrococcales</taxon>
        <taxon>Intrasporangiaceae</taxon>
        <taxon>Lapillicoccus</taxon>
    </lineage>
</organism>
<evidence type="ECO:0000313" key="2">
    <source>
        <dbReference type="EMBL" id="TQJ08461.1"/>
    </source>
</evidence>
<comment type="caution">
    <text evidence="2">The sequence shown here is derived from an EMBL/GenBank/DDBJ whole genome shotgun (WGS) entry which is preliminary data.</text>
</comment>
<sequence length="280" mass="31531">MSEPREFHSEDLTGTRFVRSRMPGAFFHELRMPGTTFHDVDLSGSTFRSVGLVDVRVVGSHLKGLSLDGEVEGPLLVNGIDVTPYVDAQLEERHPERALLRPQDAAGFRRAWDVIEQDVWAPTIERARRIAATDPDRLHASVGGEWSFTQTLRHLDFALDCWVSRVLMGIPLPWHDLDLPWDEAEPVEGMPWDKEARPDLETVLANRAEHHAVMRAVLDDLTDEQLAGETTPVDGPGHPEARAYPVRMVLQVVLDEEWWHHRFAVRDLDALEPSPGPSAS</sequence>
<protein>
    <submittedName>
        <fullName evidence="2">DinB family protein</fullName>
    </submittedName>
</protein>
<name>A0A542DZE2_9MICO</name>
<accession>A0A542DZE2</accession>
<reference evidence="2 3" key="1">
    <citation type="submission" date="2019-06" db="EMBL/GenBank/DDBJ databases">
        <title>Sequencing the genomes of 1000 actinobacteria strains.</title>
        <authorList>
            <person name="Klenk H.-P."/>
        </authorList>
    </citation>
    <scope>NUCLEOTIDE SEQUENCE [LARGE SCALE GENOMIC DNA]</scope>
    <source>
        <strain evidence="2 3">DSM 18607</strain>
    </source>
</reference>
<proteinExistence type="predicted"/>
<dbReference type="RefSeq" id="WP_141847977.1">
    <property type="nucleotide sequence ID" value="NZ_BAAAPR010000004.1"/>
</dbReference>
<dbReference type="Proteomes" id="UP000317893">
    <property type="component" value="Unassembled WGS sequence"/>
</dbReference>
<evidence type="ECO:0000259" key="1">
    <source>
        <dbReference type="Pfam" id="PF12867"/>
    </source>
</evidence>
<dbReference type="AlphaFoldDB" id="A0A542DZE2"/>
<dbReference type="OrthoDB" id="3542438at2"/>
<dbReference type="SUPFAM" id="SSF141571">
    <property type="entry name" value="Pentapeptide repeat-like"/>
    <property type="match status" value="1"/>
</dbReference>
<dbReference type="Pfam" id="PF12867">
    <property type="entry name" value="DinB_2"/>
    <property type="match status" value="1"/>
</dbReference>
<dbReference type="InterPro" id="IPR024775">
    <property type="entry name" value="DinB-like"/>
</dbReference>
<dbReference type="Gene3D" id="2.160.20.80">
    <property type="entry name" value="E3 ubiquitin-protein ligase SopA"/>
    <property type="match status" value="1"/>
</dbReference>
<keyword evidence="3" id="KW-1185">Reference proteome</keyword>
<dbReference type="InterPro" id="IPR034660">
    <property type="entry name" value="DinB/YfiT-like"/>
</dbReference>
<dbReference type="SUPFAM" id="SSF109854">
    <property type="entry name" value="DinB/YfiT-like putative metalloenzymes"/>
    <property type="match status" value="1"/>
</dbReference>